<evidence type="ECO:0000313" key="6">
    <source>
        <dbReference type="Proteomes" id="UP000313645"/>
    </source>
</evidence>
<evidence type="ECO:0000256" key="2">
    <source>
        <dbReference type="ARBA" id="ARBA00022679"/>
    </source>
</evidence>
<keyword evidence="2 3" id="KW-0808">Transferase</keyword>
<keyword evidence="1 3" id="KW-0489">Methyltransferase</keyword>
<dbReference type="PANTHER" id="PTHR11103:SF18">
    <property type="entry name" value="SLR1189 PROTEIN"/>
    <property type="match status" value="1"/>
</dbReference>
<dbReference type="Proteomes" id="UP000313645">
    <property type="component" value="Unassembled WGS sequence"/>
</dbReference>
<dbReference type="RefSeq" id="WP_131483618.1">
    <property type="nucleotide sequence ID" value="NZ_SJDL01000041.1"/>
</dbReference>
<keyword evidence="6" id="KW-1185">Reference proteome</keyword>
<feature type="binding site" evidence="3">
    <location>
        <position position="227"/>
    </location>
    <ligand>
        <name>Zn(2+)</name>
        <dbReference type="ChEBI" id="CHEBI:29105"/>
    </ligand>
</feature>
<gene>
    <name evidence="5" type="ORF">EZI54_19825</name>
</gene>
<dbReference type="Gene3D" id="3.20.20.330">
    <property type="entry name" value="Homocysteine-binding-like domain"/>
    <property type="match status" value="1"/>
</dbReference>
<dbReference type="PANTHER" id="PTHR11103">
    <property type="entry name" value="SLR1189 PROTEIN"/>
    <property type="match status" value="1"/>
</dbReference>
<dbReference type="Pfam" id="PF02574">
    <property type="entry name" value="S-methyl_trans"/>
    <property type="match status" value="1"/>
</dbReference>
<reference evidence="5 6" key="1">
    <citation type="submission" date="2019-02" db="EMBL/GenBank/DDBJ databases">
        <title>Marinobacter halodurans sp. nov., a marine bacterium isolated from sea tidal flat.</title>
        <authorList>
            <person name="Yoo Y."/>
            <person name="Lee D.W."/>
            <person name="Kim B.S."/>
            <person name="Kim J.-J."/>
        </authorList>
    </citation>
    <scope>NUCLEOTIDE SEQUENCE [LARGE SCALE GENOMIC DNA]</scope>
    <source>
        <strain evidence="5 6">YJ-S3-2</strain>
    </source>
</reference>
<organism evidence="5 6">
    <name type="scientific">Marinobacter halodurans</name>
    <dbReference type="NCBI Taxonomy" id="2528979"/>
    <lineage>
        <taxon>Bacteria</taxon>
        <taxon>Pseudomonadati</taxon>
        <taxon>Pseudomonadota</taxon>
        <taxon>Gammaproteobacteria</taxon>
        <taxon>Pseudomonadales</taxon>
        <taxon>Marinobacteraceae</taxon>
        <taxon>Marinobacter</taxon>
    </lineage>
</organism>
<dbReference type="InterPro" id="IPR003726">
    <property type="entry name" value="HCY_dom"/>
</dbReference>
<dbReference type="InterPro" id="IPR036589">
    <property type="entry name" value="HCY_dom_sf"/>
</dbReference>
<dbReference type="EMBL" id="SJDL01000041">
    <property type="protein sequence ID" value="TBW49376.1"/>
    <property type="molecule type" value="Genomic_DNA"/>
</dbReference>
<dbReference type="SUPFAM" id="SSF82282">
    <property type="entry name" value="Homocysteine S-methyltransferase"/>
    <property type="match status" value="1"/>
</dbReference>
<evidence type="ECO:0000256" key="1">
    <source>
        <dbReference type="ARBA" id="ARBA00022603"/>
    </source>
</evidence>
<feature type="binding site" evidence="3">
    <location>
        <position position="296"/>
    </location>
    <ligand>
        <name>Zn(2+)</name>
        <dbReference type="ChEBI" id="CHEBI:29105"/>
    </ligand>
</feature>
<comment type="cofactor">
    <cofactor evidence="3">
        <name>Zn(2+)</name>
        <dbReference type="ChEBI" id="CHEBI:29105"/>
    </cofactor>
</comment>
<keyword evidence="3" id="KW-0479">Metal-binding</keyword>
<comment type="caution">
    <text evidence="5">The sequence shown here is derived from an EMBL/GenBank/DDBJ whole genome shotgun (WGS) entry which is preliminary data.</text>
</comment>
<accession>A0ABY1ZH21</accession>
<name>A0ABY1ZH21_9GAMM</name>
<evidence type="ECO:0000259" key="4">
    <source>
        <dbReference type="PROSITE" id="PS50970"/>
    </source>
</evidence>
<proteinExistence type="predicted"/>
<feature type="domain" description="Hcy-binding" evidence="4">
    <location>
        <begin position="4"/>
        <end position="311"/>
    </location>
</feature>
<keyword evidence="3" id="KW-0862">Zinc</keyword>
<feature type="binding site" evidence="3">
    <location>
        <position position="297"/>
    </location>
    <ligand>
        <name>Zn(2+)</name>
        <dbReference type="ChEBI" id="CHEBI:29105"/>
    </ligand>
</feature>
<evidence type="ECO:0000313" key="5">
    <source>
        <dbReference type="EMBL" id="TBW49376.1"/>
    </source>
</evidence>
<protein>
    <submittedName>
        <fullName evidence="5">Homocysteine S-methyltransferase</fullName>
    </submittedName>
</protein>
<evidence type="ECO:0000256" key="3">
    <source>
        <dbReference type="PROSITE-ProRule" id="PRU00333"/>
    </source>
</evidence>
<sequence length="314" mass="33482">MAKYLNALPQRSGEIFLTDGGIETTLIFHDGFELPCFAAFDLLKSPSGKEALHRYYQTYATLAGDYGVGCILESATWRASSDWGDKLGYSAEQLAEANSQAIALLYEIRQAHETRHTPIVISGCVGPRGDGYNPDTFLTDSAAKAYHLAQVTTFRDAGADLVTGMTMTHTGEAIGIVRAAKAVGMPAALSFTVETDGRLPSGKPLGEAIEEVDAATDAAPVYYMINCAHPSHFMAALEAGGAWRSRIHGLRANASAKSHAELDEATRLDEGNPEELAQLYGDVRRLLPNLNVFGGCCGTDAAHVEAICKVVLAA</sequence>
<dbReference type="PROSITE" id="PS50970">
    <property type="entry name" value="HCY"/>
    <property type="match status" value="1"/>
</dbReference>